<dbReference type="PANTHER" id="PTHR10562">
    <property type="entry name" value="SMALL UBIQUITIN-RELATED MODIFIER"/>
    <property type="match status" value="1"/>
</dbReference>
<protein>
    <recommendedName>
        <fullName evidence="2">Ubiquitin-like domain-containing protein</fullName>
    </recommendedName>
</protein>
<feature type="compositionally biased region" description="Polar residues" evidence="1">
    <location>
        <begin position="1"/>
        <end position="10"/>
    </location>
</feature>
<evidence type="ECO:0000313" key="4">
    <source>
        <dbReference type="Proteomes" id="UP001305779"/>
    </source>
</evidence>
<evidence type="ECO:0000313" key="3">
    <source>
        <dbReference type="EMBL" id="KAK4502402.1"/>
    </source>
</evidence>
<sequence>MTINYQTPTATPADENGNEVPPPPPQPEDQPAQATLLNVRFTNSGGEELHFKMKPTTRLMKAMNHYSERWGRPRQQLRFLFEGERVLDHHTPTDLEIADGDTIEVVS</sequence>
<keyword evidence="4" id="KW-1185">Reference proteome</keyword>
<evidence type="ECO:0000259" key="2">
    <source>
        <dbReference type="PROSITE" id="PS50053"/>
    </source>
</evidence>
<organism evidence="3 4">
    <name type="scientific">Zasmidium cellare</name>
    <name type="common">Wine cellar mold</name>
    <name type="synonym">Racodium cellare</name>
    <dbReference type="NCBI Taxonomy" id="395010"/>
    <lineage>
        <taxon>Eukaryota</taxon>
        <taxon>Fungi</taxon>
        <taxon>Dikarya</taxon>
        <taxon>Ascomycota</taxon>
        <taxon>Pezizomycotina</taxon>
        <taxon>Dothideomycetes</taxon>
        <taxon>Dothideomycetidae</taxon>
        <taxon>Mycosphaerellales</taxon>
        <taxon>Mycosphaerellaceae</taxon>
        <taxon>Zasmidium</taxon>
    </lineage>
</organism>
<dbReference type="PROSITE" id="PS50053">
    <property type="entry name" value="UBIQUITIN_2"/>
    <property type="match status" value="1"/>
</dbReference>
<dbReference type="Gene3D" id="3.10.20.90">
    <property type="entry name" value="Phosphatidylinositol 3-kinase Catalytic Subunit, Chain A, domain 1"/>
    <property type="match status" value="1"/>
</dbReference>
<proteinExistence type="predicted"/>
<comment type="caution">
    <text evidence="3">The sequence shown here is derived from an EMBL/GenBank/DDBJ whole genome shotgun (WGS) entry which is preliminary data.</text>
</comment>
<gene>
    <name evidence="3" type="ORF">PRZ48_005827</name>
</gene>
<accession>A0ABR0ELM4</accession>
<feature type="domain" description="Ubiquitin-like" evidence="2">
    <location>
        <begin position="35"/>
        <end position="107"/>
    </location>
</feature>
<dbReference type="SMART" id="SM00213">
    <property type="entry name" value="UBQ"/>
    <property type="match status" value="1"/>
</dbReference>
<dbReference type="Pfam" id="PF11976">
    <property type="entry name" value="Rad60-SLD"/>
    <property type="match status" value="1"/>
</dbReference>
<dbReference type="InterPro" id="IPR022617">
    <property type="entry name" value="Rad60/SUMO-like_dom"/>
</dbReference>
<feature type="region of interest" description="Disordered" evidence="1">
    <location>
        <begin position="1"/>
        <end position="31"/>
    </location>
</feature>
<dbReference type="InterPro" id="IPR029071">
    <property type="entry name" value="Ubiquitin-like_domsf"/>
</dbReference>
<evidence type="ECO:0000256" key="1">
    <source>
        <dbReference type="SAM" id="MobiDB-lite"/>
    </source>
</evidence>
<dbReference type="EMBL" id="JAXOVC010000004">
    <property type="protein sequence ID" value="KAK4502402.1"/>
    <property type="molecule type" value="Genomic_DNA"/>
</dbReference>
<dbReference type="Proteomes" id="UP001305779">
    <property type="component" value="Unassembled WGS sequence"/>
</dbReference>
<dbReference type="SUPFAM" id="SSF54236">
    <property type="entry name" value="Ubiquitin-like"/>
    <property type="match status" value="1"/>
</dbReference>
<dbReference type="CDD" id="cd01763">
    <property type="entry name" value="Ubl_SUMO_like"/>
    <property type="match status" value="1"/>
</dbReference>
<reference evidence="3 4" key="1">
    <citation type="journal article" date="2023" name="G3 (Bethesda)">
        <title>A chromosome-level genome assembly of Zasmidium syzygii isolated from banana leaves.</title>
        <authorList>
            <person name="van Westerhoven A.C."/>
            <person name="Mehrabi R."/>
            <person name="Talebi R."/>
            <person name="Steentjes M.B.F."/>
            <person name="Corcolon B."/>
            <person name="Chong P.A."/>
            <person name="Kema G.H.J."/>
            <person name="Seidl M.F."/>
        </authorList>
    </citation>
    <scope>NUCLEOTIDE SEQUENCE [LARGE SCALE GENOMIC DNA]</scope>
    <source>
        <strain evidence="3 4">P124</strain>
    </source>
</reference>
<name>A0ABR0ELM4_ZASCE</name>
<dbReference type="InterPro" id="IPR000626">
    <property type="entry name" value="Ubiquitin-like_dom"/>
</dbReference>